<dbReference type="RefSeq" id="WP_106837443.1">
    <property type="nucleotide sequence ID" value="NZ_JARMEZ010000014.1"/>
</dbReference>
<reference evidence="1 2" key="1">
    <citation type="submission" date="2018-03" db="EMBL/GenBank/DDBJ databases">
        <title>Brevisbacillus phylogenomics.</title>
        <authorList>
            <person name="Dunlap C."/>
        </authorList>
    </citation>
    <scope>NUCLEOTIDE SEQUENCE [LARGE SCALE GENOMIC DNA]</scope>
    <source>
        <strain evidence="1 2">NRRL NRS-1210</strain>
    </source>
</reference>
<dbReference type="AlphaFoldDB" id="A0A2P7VKF5"/>
<evidence type="ECO:0000313" key="1">
    <source>
        <dbReference type="EMBL" id="PSJ99697.1"/>
    </source>
</evidence>
<protein>
    <submittedName>
        <fullName evidence="1">Uncharacterized protein</fullName>
    </submittedName>
</protein>
<evidence type="ECO:0000313" key="2">
    <source>
        <dbReference type="Proteomes" id="UP000240419"/>
    </source>
</evidence>
<organism evidence="1 2">
    <name type="scientific">Brevibacillus fortis</name>
    <dbReference type="NCBI Taxonomy" id="2126352"/>
    <lineage>
        <taxon>Bacteria</taxon>
        <taxon>Bacillati</taxon>
        <taxon>Bacillota</taxon>
        <taxon>Bacilli</taxon>
        <taxon>Bacillales</taxon>
        <taxon>Paenibacillaceae</taxon>
        <taxon>Brevibacillus</taxon>
    </lineage>
</organism>
<dbReference type="OrthoDB" id="2469538at2"/>
<sequence>MNEWLNKPVKTIQRPKKRGTVEYIDDQYIVVFFTSPRKERVIFSSKEAFLSKVEFVEDTTSSPS</sequence>
<dbReference type="Proteomes" id="UP000240419">
    <property type="component" value="Unassembled WGS sequence"/>
</dbReference>
<accession>A0A2P7VKF5</accession>
<name>A0A2P7VKF5_9BACL</name>
<proteinExistence type="predicted"/>
<comment type="caution">
    <text evidence="1">The sequence shown here is derived from an EMBL/GenBank/DDBJ whole genome shotgun (WGS) entry which is preliminary data.</text>
</comment>
<keyword evidence="2" id="KW-1185">Reference proteome</keyword>
<dbReference type="EMBL" id="PXZM01000003">
    <property type="protein sequence ID" value="PSJ99697.1"/>
    <property type="molecule type" value="Genomic_DNA"/>
</dbReference>
<gene>
    <name evidence="1" type="ORF">C7R93_03250</name>
</gene>